<comment type="caution">
    <text evidence="2">The sequence shown here is derived from an EMBL/GenBank/DDBJ whole genome shotgun (WGS) entry which is preliminary data.</text>
</comment>
<dbReference type="InterPro" id="IPR052926">
    <property type="entry name" value="Metallo-beta-lactamase_dom"/>
</dbReference>
<dbReference type="PANTHER" id="PTHR13754">
    <property type="entry name" value="METALLO-BETA-LACTAMASE SUPERFAMILY PROTEIN"/>
    <property type="match status" value="1"/>
</dbReference>
<evidence type="ECO:0000313" key="2">
    <source>
        <dbReference type="EMBL" id="MBK1631029.1"/>
    </source>
</evidence>
<dbReference type="SMART" id="SM00849">
    <property type="entry name" value="Lactamase_B"/>
    <property type="match status" value="1"/>
</dbReference>
<gene>
    <name evidence="2" type="ORF">CKO31_09805</name>
</gene>
<dbReference type="Proteomes" id="UP000748752">
    <property type="component" value="Unassembled WGS sequence"/>
</dbReference>
<proteinExistence type="predicted"/>
<dbReference type="SUPFAM" id="SSF56281">
    <property type="entry name" value="Metallo-hydrolase/oxidoreductase"/>
    <property type="match status" value="1"/>
</dbReference>
<dbReference type="RefSeq" id="WP_200236574.1">
    <property type="nucleotide sequence ID" value="NZ_NRRV01000020.1"/>
</dbReference>
<dbReference type="InterPro" id="IPR036866">
    <property type="entry name" value="RibonucZ/Hydroxyglut_hydro"/>
</dbReference>
<dbReference type="InterPro" id="IPR001279">
    <property type="entry name" value="Metallo-B-lactamas"/>
</dbReference>
<dbReference type="PANTHER" id="PTHR13754:SF13">
    <property type="entry name" value="METALLO-BETA-LACTAMASE SUPERFAMILY PROTEIN (AFU_ORTHOLOGUE AFUA_3G07630)"/>
    <property type="match status" value="1"/>
</dbReference>
<dbReference type="Pfam" id="PF00753">
    <property type="entry name" value="Lactamase_B"/>
    <property type="match status" value="1"/>
</dbReference>
<dbReference type="InterPro" id="IPR041712">
    <property type="entry name" value="DHPS-like_MBL-fold"/>
</dbReference>
<dbReference type="GO" id="GO:0016787">
    <property type="term" value="F:hydrolase activity"/>
    <property type="evidence" value="ECO:0007669"/>
    <property type="project" value="UniProtKB-KW"/>
</dbReference>
<evidence type="ECO:0000313" key="3">
    <source>
        <dbReference type="Proteomes" id="UP000748752"/>
    </source>
</evidence>
<sequence>MSNSPRLTILFDNVPGLPGLESLWGFAALIETGEQTVLFDTGSNGRALLRNMAALGLDPTAVDVLFLSHPHWDHIGGLDSVLECSPALTLVLHQGFSKHLIADLRGQCKDLVVVGAEPRQLAPGLLSTGMLSARSTQQGPPEQGLVLDTTLPDGAQISAVVSGCAHPGMERLVERGTAMLARPIDWAIGGFHLMYAGASEIAHCVGALQALDVAYVAPTHCTGDAARAAFRQAYGEHCAEGGAGREILLRPRFG</sequence>
<organism evidence="2 3">
    <name type="scientific">Thiohalocapsa halophila</name>
    <dbReference type="NCBI Taxonomy" id="69359"/>
    <lineage>
        <taxon>Bacteria</taxon>
        <taxon>Pseudomonadati</taxon>
        <taxon>Pseudomonadota</taxon>
        <taxon>Gammaproteobacteria</taxon>
        <taxon>Chromatiales</taxon>
        <taxon>Chromatiaceae</taxon>
        <taxon>Thiohalocapsa</taxon>
    </lineage>
</organism>
<dbReference type="CDD" id="cd07713">
    <property type="entry name" value="DHPS-like_MBL-fold"/>
    <property type="match status" value="1"/>
</dbReference>
<dbReference type="EMBL" id="NRRV01000020">
    <property type="protein sequence ID" value="MBK1631029.1"/>
    <property type="molecule type" value="Genomic_DNA"/>
</dbReference>
<accession>A0ABS1CHR5</accession>
<protein>
    <submittedName>
        <fullName evidence="2">Metal-dependent hydrolase</fullName>
    </submittedName>
</protein>
<keyword evidence="2" id="KW-0378">Hydrolase</keyword>
<reference evidence="2 3" key="1">
    <citation type="journal article" date="2020" name="Microorganisms">
        <title>Osmotic Adaptation and Compatible Solute Biosynthesis of Phototrophic Bacteria as Revealed from Genome Analyses.</title>
        <authorList>
            <person name="Imhoff J.F."/>
            <person name="Rahn T."/>
            <person name="Kunzel S."/>
            <person name="Keller A."/>
            <person name="Neulinger S.C."/>
        </authorList>
    </citation>
    <scope>NUCLEOTIDE SEQUENCE [LARGE SCALE GENOMIC DNA]</scope>
    <source>
        <strain evidence="2 3">DSM 6210</strain>
    </source>
</reference>
<name>A0ABS1CHR5_9GAMM</name>
<dbReference type="Gene3D" id="3.60.15.10">
    <property type="entry name" value="Ribonuclease Z/Hydroxyacylglutathione hydrolase-like"/>
    <property type="match status" value="1"/>
</dbReference>
<keyword evidence="3" id="KW-1185">Reference proteome</keyword>
<feature type="domain" description="Metallo-beta-lactamase" evidence="1">
    <location>
        <begin position="24"/>
        <end position="220"/>
    </location>
</feature>
<evidence type="ECO:0000259" key="1">
    <source>
        <dbReference type="SMART" id="SM00849"/>
    </source>
</evidence>